<evidence type="ECO:0000256" key="10">
    <source>
        <dbReference type="ARBA" id="ARBA00022840"/>
    </source>
</evidence>
<dbReference type="RefSeq" id="WP_334316070.1">
    <property type="nucleotide sequence ID" value="NZ_CP065938.1"/>
</dbReference>
<keyword evidence="14" id="KW-0175">Coiled coil</keyword>
<dbReference type="InterPro" id="IPR050398">
    <property type="entry name" value="HssS/ArlS-like"/>
</dbReference>
<dbReference type="InterPro" id="IPR036890">
    <property type="entry name" value="HATPase_C_sf"/>
</dbReference>
<dbReference type="GO" id="GO:0016301">
    <property type="term" value="F:kinase activity"/>
    <property type="evidence" value="ECO:0007669"/>
    <property type="project" value="UniProtKB-KW"/>
</dbReference>
<dbReference type="SMART" id="SM00388">
    <property type="entry name" value="HisKA"/>
    <property type="match status" value="1"/>
</dbReference>
<accession>A0ABY5Y314</accession>
<evidence type="ECO:0000256" key="1">
    <source>
        <dbReference type="ARBA" id="ARBA00000085"/>
    </source>
</evidence>
<evidence type="ECO:0000256" key="2">
    <source>
        <dbReference type="ARBA" id="ARBA00004651"/>
    </source>
</evidence>
<dbReference type="InterPro" id="IPR036097">
    <property type="entry name" value="HisK_dim/P_sf"/>
</dbReference>
<dbReference type="SUPFAM" id="SSF55874">
    <property type="entry name" value="ATPase domain of HSP90 chaperone/DNA topoisomerase II/histidine kinase"/>
    <property type="match status" value="1"/>
</dbReference>
<reference evidence="18" key="1">
    <citation type="submission" date="2020-12" db="EMBL/GenBank/DDBJ databases">
        <title>Taurinivorans muris gen. nov., sp. nov., fundamental and realized metabolic niche of a ubiquitous sulfidogenic bacterium in the murine intestine.</title>
        <authorList>
            <person name="Ye H."/>
            <person name="Hanson B.T."/>
            <person name="Loy A."/>
        </authorList>
    </citation>
    <scope>NUCLEOTIDE SEQUENCE</scope>
    <source>
        <strain evidence="18">LT0009</strain>
    </source>
</reference>
<organism evidence="18 19">
    <name type="scientific">Taurinivorans muris</name>
    <dbReference type="NCBI Taxonomy" id="2787751"/>
    <lineage>
        <taxon>Bacteria</taxon>
        <taxon>Pseudomonadati</taxon>
        <taxon>Thermodesulfobacteriota</taxon>
        <taxon>Desulfovibrionia</taxon>
        <taxon>Desulfovibrionales</taxon>
        <taxon>Desulfovibrionaceae</taxon>
        <taxon>Taurinivorans</taxon>
    </lineage>
</organism>
<evidence type="ECO:0000256" key="7">
    <source>
        <dbReference type="ARBA" id="ARBA00022692"/>
    </source>
</evidence>
<evidence type="ECO:0000256" key="3">
    <source>
        <dbReference type="ARBA" id="ARBA00012438"/>
    </source>
</evidence>
<comment type="subcellular location">
    <subcellularLocation>
        <location evidence="2">Cell membrane</location>
        <topology evidence="2">Multi-pass membrane protein</topology>
    </subcellularLocation>
</comment>
<keyword evidence="5" id="KW-0597">Phosphoprotein</keyword>
<sequence length="454" mass="51680">MSSVKNEIFSMGIKSKLTILISISIFSLVFMFLTLLLIAGKEQKETAIKNQLIAAIEENAQKIRFRNNIFVFNPIYFLQDNIYTSLYDEEKEFIYGEIPENFPFYTDFTINTLKKTEHFYVYDIQKEVQGKKLFVRGVISIASARQTFSILFFTILAFLPLIALLTIVLARVFIDKSFKPIEHIIATAQEIQNKKNFSLRIGLPGKSHDEIHALAQTFDTLFEATEQAFIKEKQFTSNASHEIRTPVSVIIAQCELALETEQNKENQKALGTILWNAKKISQLTSQLLLLSKAEQNADILEREKINISELFEIIAEQQQEIAKEKGLDFSYSVENSIFFHGDPALLTSALINLFSNAIRYNKKHGKINFSLSQGKNFIHAKISDTGIGISEQDLPKIWERFYQADKARNKKEYIGFGLGLPLVKWIIEAHQGKISISSALGKGTIARFTLPKNI</sequence>
<evidence type="ECO:0000256" key="11">
    <source>
        <dbReference type="ARBA" id="ARBA00022989"/>
    </source>
</evidence>
<dbReference type="PROSITE" id="PS50885">
    <property type="entry name" value="HAMP"/>
    <property type="match status" value="1"/>
</dbReference>
<keyword evidence="7 15" id="KW-0812">Transmembrane</keyword>
<dbReference type="Pfam" id="PF00512">
    <property type="entry name" value="HisKA"/>
    <property type="match status" value="1"/>
</dbReference>
<name>A0ABY5Y314_9BACT</name>
<keyword evidence="12" id="KW-0902">Two-component regulatory system</keyword>
<dbReference type="EMBL" id="CP065938">
    <property type="protein sequence ID" value="UWX06460.1"/>
    <property type="molecule type" value="Genomic_DNA"/>
</dbReference>
<dbReference type="InterPro" id="IPR003661">
    <property type="entry name" value="HisK_dim/P_dom"/>
</dbReference>
<comment type="catalytic activity">
    <reaction evidence="1">
        <text>ATP + protein L-histidine = ADP + protein N-phospho-L-histidine.</text>
        <dbReference type="EC" id="2.7.13.3"/>
    </reaction>
</comment>
<protein>
    <recommendedName>
        <fullName evidence="3">histidine kinase</fullName>
        <ecNumber evidence="3">2.7.13.3</ecNumber>
    </recommendedName>
</protein>
<dbReference type="Proteomes" id="UP001058120">
    <property type="component" value="Chromosome"/>
</dbReference>
<keyword evidence="8" id="KW-0547">Nucleotide-binding</keyword>
<evidence type="ECO:0000256" key="9">
    <source>
        <dbReference type="ARBA" id="ARBA00022777"/>
    </source>
</evidence>
<keyword evidence="9 18" id="KW-0418">Kinase</keyword>
<dbReference type="PANTHER" id="PTHR45528:SF1">
    <property type="entry name" value="SENSOR HISTIDINE KINASE CPXA"/>
    <property type="match status" value="1"/>
</dbReference>
<evidence type="ECO:0000256" key="4">
    <source>
        <dbReference type="ARBA" id="ARBA00022475"/>
    </source>
</evidence>
<feature type="transmembrane region" description="Helical" evidence="15">
    <location>
        <begin position="150"/>
        <end position="174"/>
    </location>
</feature>
<dbReference type="Gene3D" id="1.10.287.130">
    <property type="match status" value="1"/>
</dbReference>
<proteinExistence type="predicted"/>
<evidence type="ECO:0000259" key="16">
    <source>
        <dbReference type="PROSITE" id="PS50109"/>
    </source>
</evidence>
<dbReference type="SUPFAM" id="SSF47384">
    <property type="entry name" value="Homodimeric domain of signal transducing histidine kinase"/>
    <property type="match status" value="1"/>
</dbReference>
<keyword evidence="19" id="KW-1185">Reference proteome</keyword>
<evidence type="ECO:0000313" key="19">
    <source>
        <dbReference type="Proteomes" id="UP001058120"/>
    </source>
</evidence>
<evidence type="ECO:0000256" key="15">
    <source>
        <dbReference type="SAM" id="Phobius"/>
    </source>
</evidence>
<dbReference type="InterPro" id="IPR005467">
    <property type="entry name" value="His_kinase_dom"/>
</dbReference>
<dbReference type="InterPro" id="IPR004358">
    <property type="entry name" value="Sig_transdc_His_kin-like_C"/>
</dbReference>
<dbReference type="PROSITE" id="PS50109">
    <property type="entry name" value="HIS_KIN"/>
    <property type="match status" value="1"/>
</dbReference>
<evidence type="ECO:0000256" key="5">
    <source>
        <dbReference type="ARBA" id="ARBA00022553"/>
    </source>
</evidence>
<gene>
    <name evidence="18" type="ORF">JBF11_03880</name>
</gene>
<keyword evidence="6" id="KW-0808">Transferase</keyword>
<evidence type="ECO:0000256" key="12">
    <source>
        <dbReference type="ARBA" id="ARBA00023012"/>
    </source>
</evidence>
<dbReference type="PRINTS" id="PR00344">
    <property type="entry name" value="BCTRLSENSOR"/>
</dbReference>
<dbReference type="InterPro" id="IPR003660">
    <property type="entry name" value="HAMP_dom"/>
</dbReference>
<keyword evidence="11 15" id="KW-1133">Transmembrane helix</keyword>
<evidence type="ECO:0000256" key="8">
    <source>
        <dbReference type="ARBA" id="ARBA00022741"/>
    </source>
</evidence>
<feature type="domain" description="HAMP" evidence="17">
    <location>
        <begin position="179"/>
        <end position="230"/>
    </location>
</feature>
<dbReference type="CDD" id="cd06225">
    <property type="entry name" value="HAMP"/>
    <property type="match status" value="1"/>
</dbReference>
<dbReference type="PANTHER" id="PTHR45528">
    <property type="entry name" value="SENSOR HISTIDINE KINASE CPXA"/>
    <property type="match status" value="1"/>
</dbReference>
<evidence type="ECO:0000259" key="17">
    <source>
        <dbReference type="PROSITE" id="PS50885"/>
    </source>
</evidence>
<dbReference type="EC" id="2.7.13.3" evidence="3"/>
<dbReference type="Pfam" id="PF02518">
    <property type="entry name" value="HATPase_c"/>
    <property type="match status" value="1"/>
</dbReference>
<dbReference type="SMART" id="SM00387">
    <property type="entry name" value="HATPase_c"/>
    <property type="match status" value="1"/>
</dbReference>
<evidence type="ECO:0000256" key="13">
    <source>
        <dbReference type="ARBA" id="ARBA00023136"/>
    </source>
</evidence>
<dbReference type="Gene3D" id="6.10.340.10">
    <property type="match status" value="1"/>
</dbReference>
<feature type="coiled-coil region" evidence="14">
    <location>
        <begin position="283"/>
        <end position="320"/>
    </location>
</feature>
<feature type="domain" description="Histidine kinase" evidence="16">
    <location>
        <begin position="238"/>
        <end position="454"/>
    </location>
</feature>
<keyword evidence="13 15" id="KW-0472">Membrane</keyword>
<dbReference type="Gene3D" id="3.30.565.10">
    <property type="entry name" value="Histidine kinase-like ATPase, C-terminal domain"/>
    <property type="match status" value="1"/>
</dbReference>
<evidence type="ECO:0000256" key="14">
    <source>
        <dbReference type="SAM" id="Coils"/>
    </source>
</evidence>
<dbReference type="InterPro" id="IPR003594">
    <property type="entry name" value="HATPase_dom"/>
</dbReference>
<evidence type="ECO:0000313" key="18">
    <source>
        <dbReference type="EMBL" id="UWX06460.1"/>
    </source>
</evidence>
<dbReference type="Pfam" id="PF00672">
    <property type="entry name" value="HAMP"/>
    <property type="match status" value="1"/>
</dbReference>
<evidence type="ECO:0000256" key="6">
    <source>
        <dbReference type="ARBA" id="ARBA00022679"/>
    </source>
</evidence>
<dbReference type="CDD" id="cd00082">
    <property type="entry name" value="HisKA"/>
    <property type="match status" value="1"/>
</dbReference>
<feature type="transmembrane region" description="Helical" evidence="15">
    <location>
        <begin position="19"/>
        <end position="39"/>
    </location>
</feature>
<keyword evidence="4" id="KW-1003">Cell membrane</keyword>
<keyword evidence="10" id="KW-0067">ATP-binding</keyword>